<sequence>MEKVYQLMTEKLAGIISAADEALLDELIEEDEQVRDLWEEIRLTPKPVNNKPWLDISSFAFNSTADEPEKVYRLPLQWVAAALFLIAGCIGAWMTWRHRSGRQAATTATTAAPVPAPAENYHLSNTQLQLADGRTIDLSTSQQAISIGSNQLHTRHKSLTYTASPDMPAGINRITVPIASDYKVTLSDGSVVWLNSASTLQFPFSFSSASREITIQGEAFITIAPLAGKPFIVHLPGSTIQVLGTSFNLNSYDKNHIRVSLVNGAVNMQLGRKTIPLKPGQQAVYKETSEAVTVRPFDADDELSWREGIYHFSNASLDELSKVIPRWFGVTVVIDNPKAANTIFSGRMSRDIPLMDLLLVLKETSAVDFYFSADSTLHFK</sequence>
<dbReference type="Pfam" id="PF16344">
    <property type="entry name" value="FecR_C"/>
    <property type="match status" value="1"/>
</dbReference>
<dbReference type="OrthoDB" id="643697at2"/>
<dbReference type="Gene3D" id="3.55.50.30">
    <property type="match status" value="1"/>
</dbReference>
<dbReference type="InterPro" id="IPR006860">
    <property type="entry name" value="FecR"/>
</dbReference>
<comment type="caution">
    <text evidence="3">The sequence shown here is derived from an EMBL/GenBank/DDBJ whole genome shotgun (WGS) entry which is preliminary data.</text>
</comment>
<dbReference type="InterPro" id="IPR032508">
    <property type="entry name" value="FecR_C"/>
</dbReference>
<evidence type="ECO:0000259" key="1">
    <source>
        <dbReference type="Pfam" id="PF04773"/>
    </source>
</evidence>
<dbReference type="Gene3D" id="2.60.120.1440">
    <property type="match status" value="1"/>
</dbReference>
<organism evidence="3 4">
    <name type="scientific">Chitinophaga solisilvae</name>
    <dbReference type="NCBI Taxonomy" id="1233460"/>
    <lineage>
        <taxon>Bacteria</taxon>
        <taxon>Pseudomonadati</taxon>
        <taxon>Bacteroidota</taxon>
        <taxon>Chitinophagia</taxon>
        <taxon>Chitinophagales</taxon>
        <taxon>Chitinophagaceae</taxon>
        <taxon>Chitinophaga</taxon>
    </lineage>
</organism>
<keyword evidence="4" id="KW-1185">Reference proteome</keyword>
<dbReference type="EMBL" id="RIAR02000001">
    <property type="protein sequence ID" value="NSL86754.1"/>
    <property type="molecule type" value="Genomic_DNA"/>
</dbReference>
<evidence type="ECO:0000313" key="4">
    <source>
        <dbReference type="Proteomes" id="UP000281028"/>
    </source>
</evidence>
<dbReference type="PANTHER" id="PTHR30273">
    <property type="entry name" value="PERIPLASMIC SIGNAL SENSOR AND SIGMA FACTOR ACTIVATOR FECR-RELATED"/>
    <property type="match status" value="1"/>
</dbReference>
<proteinExistence type="predicted"/>
<gene>
    <name evidence="3" type="ORF">ECE50_007930</name>
</gene>
<feature type="domain" description="FecR protein" evidence="1">
    <location>
        <begin position="176"/>
        <end position="267"/>
    </location>
</feature>
<dbReference type="InterPro" id="IPR012373">
    <property type="entry name" value="Ferrdict_sens_TM"/>
</dbReference>
<accession>A0A3S1BIX5</accession>
<dbReference type="AlphaFoldDB" id="A0A3S1BIX5"/>
<evidence type="ECO:0000259" key="2">
    <source>
        <dbReference type="Pfam" id="PF16344"/>
    </source>
</evidence>
<dbReference type="GO" id="GO:0016989">
    <property type="term" value="F:sigma factor antagonist activity"/>
    <property type="evidence" value="ECO:0007669"/>
    <property type="project" value="TreeGrafter"/>
</dbReference>
<dbReference type="PANTHER" id="PTHR30273:SF2">
    <property type="entry name" value="PROTEIN FECR"/>
    <property type="match status" value="1"/>
</dbReference>
<dbReference type="Pfam" id="PF04773">
    <property type="entry name" value="FecR"/>
    <property type="match status" value="1"/>
</dbReference>
<evidence type="ECO:0000313" key="3">
    <source>
        <dbReference type="EMBL" id="NSL86754.1"/>
    </source>
</evidence>
<name>A0A3S1BIX5_9BACT</name>
<reference evidence="3" key="1">
    <citation type="submission" date="2020-05" db="EMBL/GenBank/DDBJ databases">
        <title>Chitinophaga laudate sp. nov., isolated from a tropical peat swamp.</title>
        <authorList>
            <person name="Goh C.B.S."/>
            <person name="Lee M.S."/>
            <person name="Parimannan S."/>
            <person name="Pasbakhsh P."/>
            <person name="Yule C.M."/>
            <person name="Rajandas H."/>
            <person name="Loke S."/>
            <person name="Croft L."/>
            <person name="Tan J.B.L."/>
        </authorList>
    </citation>
    <scope>NUCLEOTIDE SEQUENCE</scope>
    <source>
        <strain evidence="3">Mgbs1</strain>
    </source>
</reference>
<dbReference type="Proteomes" id="UP000281028">
    <property type="component" value="Unassembled WGS sequence"/>
</dbReference>
<dbReference type="PIRSF" id="PIRSF018266">
    <property type="entry name" value="FecR"/>
    <property type="match status" value="1"/>
</dbReference>
<feature type="domain" description="Protein FecR C-terminal" evidence="2">
    <location>
        <begin position="310"/>
        <end position="370"/>
    </location>
</feature>
<protein>
    <submittedName>
        <fullName evidence="3">FecR family protein</fullName>
    </submittedName>
</protein>